<feature type="compositionally biased region" description="Polar residues" evidence="1">
    <location>
        <begin position="27"/>
        <end position="43"/>
    </location>
</feature>
<accession>A0A835EY33</accession>
<feature type="compositionally biased region" description="Polar residues" evidence="1">
    <location>
        <begin position="124"/>
        <end position="134"/>
    </location>
</feature>
<protein>
    <submittedName>
        <fullName evidence="2">Uncharacterized protein</fullName>
    </submittedName>
</protein>
<name>A0A835EY33_9POAL</name>
<feature type="region of interest" description="Disordered" evidence="1">
    <location>
        <begin position="122"/>
        <end position="176"/>
    </location>
</feature>
<feature type="compositionally biased region" description="Basic residues" evidence="1">
    <location>
        <begin position="157"/>
        <end position="166"/>
    </location>
</feature>
<organism evidence="2 3">
    <name type="scientific">Digitaria exilis</name>
    <dbReference type="NCBI Taxonomy" id="1010633"/>
    <lineage>
        <taxon>Eukaryota</taxon>
        <taxon>Viridiplantae</taxon>
        <taxon>Streptophyta</taxon>
        <taxon>Embryophyta</taxon>
        <taxon>Tracheophyta</taxon>
        <taxon>Spermatophyta</taxon>
        <taxon>Magnoliopsida</taxon>
        <taxon>Liliopsida</taxon>
        <taxon>Poales</taxon>
        <taxon>Poaceae</taxon>
        <taxon>PACMAD clade</taxon>
        <taxon>Panicoideae</taxon>
        <taxon>Panicodae</taxon>
        <taxon>Paniceae</taxon>
        <taxon>Anthephorinae</taxon>
        <taxon>Digitaria</taxon>
    </lineage>
</organism>
<dbReference type="PANTHER" id="PTHR36072:SF2">
    <property type="entry name" value="OS01G0531000 PROTEIN"/>
    <property type="match status" value="1"/>
</dbReference>
<sequence length="193" mass="21667">MDLSHIILRGSYSNTRTRGMKRLLENSQAASLQVGSPSRLRQSTSEREDITQVTKNTNDERMHETEPISREMVNIYEANCTSQTELPVGLTFVTPQKKKLPDITDTEDFAELLKTGIKVIPNPRRNTLSSSSKSAPIDFGKNSKCAASDSAQVSGSSRKRARKGRTTLKQMAEKDELERKEKMGNFVIPFFIQ</sequence>
<reference evidence="2" key="1">
    <citation type="submission" date="2020-07" db="EMBL/GenBank/DDBJ databases">
        <title>Genome sequence and genetic diversity analysis of an under-domesticated orphan crop, white fonio (Digitaria exilis).</title>
        <authorList>
            <person name="Bennetzen J.L."/>
            <person name="Chen S."/>
            <person name="Ma X."/>
            <person name="Wang X."/>
            <person name="Yssel A.E.J."/>
            <person name="Chaluvadi S.R."/>
            <person name="Johnson M."/>
            <person name="Gangashetty P."/>
            <person name="Hamidou F."/>
            <person name="Sanogo M.D."/>
            <person name="Zwaenepoel A."/>
            <person name="Wallace J."/>
            <person name="Van De Peer Y."/>
            <person name="Van Deynze A."/>
        </authorList>
    </citation>
    <scope>NUCLEOTIDE SEQUENCE</scope>
    <source>
        <tissue evidence="2">Leaves</tissue>
    </source>
</reference>
<dbReference type="PANTHER" id="PTHR36072">
    <property type="entry name" value="OS01G0541600 PROTEIN"/>
    <property type="match status" value="1"/>
</dbReference>
<evidence type="ECO:0000256" key="1">
    <source>
        <dbReference type="SAM" id="MobiDB-lite"/>
    </source>
</evidence>
<dbReference type="AlphaFoldDB" id="A0A835EY33"/>
<evidence type="ECO:0000313" key="2">
    <source>
        <dbReference type="EMBL" id="KAF8722785.1"/>
    </source>
</evidence>
<gene>
    <name evidence="2" type="ORF">HU200_021910</name>
</gene>
<dbReference type="Proteomes" id="UP000636709">
    <property type="component" value="Unassembled WGS sequence"/>
</dbReference>
<dbReference type="OrthoDB" id="655446at2759"/>
<proteinExistence type="predicted"/>
<dbReference type="EMBL" id="JACEFO010001669">
    <property type="protein sequence ID" value="KAF8722785.1"/>
    <property type="molecule type" value="Genomic_DNA"/>
</dbReference>
<evidence type="ECO:0000313" key="3">
    <source>
        <dbReference type="Proteomes" id="UP000636709"/>
    </source>
</evidence>
<keyword evidence="3" id="KW-1185">Reference proteome</keyword>
<comment type="caution">
    <text evidence="2">The sequence shown here is derived from an EMBL/GenBank/DDBJ whole genome shotgun (WGS) entry which is preliminary data.</text>
</comment>
<feature type="region of interest" description="Disordered" evidence="1">
    <location>
        <begin position="27"/>
        <end position="63"/>
    </location>
</feature>